<evidence type="ECO:0000313" key="2">
    <source>
        <dbReference type="Proteomes" id="UP001191082"/>
    </source>
</evidence>
<dbReference type="NCBIfam" id="TIGR02017">
    <property type="entry name" value="hutG_amidohyd"/>
    <property type="match status" value="1"/>
</dbReference>
<protein>
    <submittedName>
        <fullName evidence="1">N-formylglutamate deformylase</fullName>
        <ecNumber evidence="1">3.5.1.68</ecNumber>
    </submittedName>
</protein>
<dbReference type="Pfam" id="PF05013">
    <property type="entry name" value="FGase"/>
    <property type="match status" value="1"/>
</dbReference>
<proteinExistence type="predicted"/>
<comment type="caution">
    <text evidence="1">The sequence shown here is derived from an EMBL/GenBank/DDBJ whole genome shotgun (WGS) entry which is preliminary data.</text>
</comment>
<keyword evidence="2" id="KW-1185">Reference proteome</keyword>
<sequence>MIEITQGDSPILLGLPHTGTDLPEEVAKALNDTGRALADTDWHIDRLYAGLLDSVTTVRTPIHRYAIDVNRGPDGASLYPGQNTTGLCPLTDFDGRPIYHEGMAPDADEIERRRLAYHAPYHVAMQEEIARIKAAHGVCILYDCHSIRSEIPFLFPDTLPDFNIGTNSGHSCAASVEKAVENLCADAAGYSHVVNGRFKGGYTTRQYGNPASGVHAIQMELAQSTYMDETPPWRWSDARADRLRPILKNILNTLQDIAHSGELR</sequence>
<dbReference type="EC" id="3.5.1.68" evidence="1"/>
<reference evidence="1 2" key="1">
    <citation type="submission" date="2019-05" db="EMBL/GenBank/DDBJ databases">
        <title>Marivita sp. nov. isolated from sea sediment.</title>
        <authorList>
            <person name="Kim W."/>
        </authorList>
    </citation>
    <scope>NUCLEOTIDE SEQUENCE [LARGE SCALE GENOMIC DNA]</scope>
    <source>
        <strain evidence="1 2">CAU 1492</strain>
    </source>
</reference>
<dbReference type="EMBL" id="VCPC01000001">
    <property type="protein sequence ID" value="TMV15017.1"/>
    <property type="molecule type" value="Genomic_DNA"/>
</dbReference>
<accession>A0ABY2XEK1</accession>
<dbReference type="InterPro" id="IPR007709">
    <property type="entry name" value="N-FG_amidohydro"/>
</dbReference>
<dbReference type="InterPro" id="IPR010247">
    <property type="entry name" value="HutG_amidohyd"/>
</dbReference>
<organism evidence="1 2">
    <name type="scientific">Arenibacterium halophilum</name>
    <dbReference type="NCBI Taxonomy" id="2583821"/>
    <lineage>
        <taxon>Bacteria</taxon>
        <taxon>Pseudomonadati</taxon>
        <taxon>Pseudomonadota</taxon>
        <taxon>Alphaproteobacteria</taxon>
        <taxon>Rhodobacterales</taxon>
        <taxon>Paracoccaceae</taxon>
        <taxon>Arenibacterium</taxon>
    </lineage>
</organism>
<dbReference type="Proteomes" id="UP001191082">
    <property type="component" value="Unassembled WGS sequence"/>
</dbReference>
<gene>
    <name evidence="1" type="primary">hutG</name>
    <name evidence="1" type="ORF">FGK64_03350</name>
</gene>
<dbReference type="RefSeq" id="WP_138862367.1">
    <property type="nucleotide sequence ID" value="NZ_VCPC01000001.1"/>
</dbReference>
<evidence type="ECO:0000313" key="1">
    <source>
        <dbReference type="EMBL" id="TMV15017.1"/>
    </source>
</evidence>
<dbReference type="Gene3D" id="3.40.630.40">
    <property type="entry name" value="Zn-dependent exopeptidases"/>
    <property type="match status" value="1"/>
</dbReference>
<dbReference type="GO" id="GO:0050129">
    <property type="term" value="F:N-formylglutamate deformylase activity"/>
    <property type="evidence" value="ECO:0007669"/>
    <property type="project" value="UniProtKB-EC"/>
</dbReference>
<dbReference type="SUPFAM" id="SSF53187">
    <property type="entry name" value="Zn-dependent exopeptidases"/>
    <property type="match status" value="1"/>
</dbReference>
<keyword evidence="1" id="KW-0378">Hydrolase</keyword>
<name>A0ABY2XEK1_9RHOB</name>